<sequence length="161" mass="17936">MENYFQAEAFNLDKVLDEFEQNEDESDTPTLTDAKWTQILAPPAHLLTLNPALTNAELSPYEPPLGLKPAAALEDRPLGLRSPLSPQPNIGKLVTSGSLENGHPSSPDLNGRADEPQCILGRDSRTNRRGGVQQRRGAERQGAECRTHRAWWSFWLPRRGE</sequence>
<proteinExistence type="predicted"/>
<dbReference type="PANTHER" id="PTHR46319">
    <property type="entry name" value="ZINC FINGER FYVE DOMAIN-CONTAINING PROTEIN"/>
    <property type="match status" value="1"/>
</dbReference>
<evidence type="ECO:0000313" key="2">
    <source>
        <dbReference type="EMBL" id="KAI1883270.1"/>
    </source>
</evidence>
<evidence type="ECO:0000313" key="3">
    <source>
        <dbReference type="Proteomes" id="UP000829720"/>
    </source>
</evidence>
<protein>
    <submittedName>
        <fullName evidence="2">Uncharacterized protein</fullName>
    </submittedName>
</protein>
<dbReference type="PANTHER" id="PTHR46319:SF2">
    <property type="entry name" value="ZINC FINGER FYVE DOMAIN-CONTAINING PROTEIN 9"/>
    <property type="match status" value="1"/>
</dbReference>
<evidence type="ECO:0000256" key="1">
    <source>
        <dbReference type="SAM" id="MobiDB-lite"/>
    </source>
</evidence>
<comment type="caution">
    <text evidence="2">The sequence shown here is derived from an EMBL/GenBank/DDBJ whole genome shotgun (WGS) entry which is preliminary data.</text>
</comment>
<dbReference type="GO" id="GO:0031901">
    <property type="term" value="C:early endosome membrane"/>
    <property type="evidence" value="ECO:0007669"/>
    <property type="project" value="TreeGrafter"/>
</dbReference>
<reference evidence="2" key="1">
    <citation type="submission" date="2021-01" db="EMBL/GenBank/DDBJ databases">
        <authorList>
            <person name="Zahm M."/>
            <person name="Roques C."/>
            <person name="Cabau C."/>
            <person name="Klopp C."/>
            <person name="Donnadieu C."/>
            <person name="Jouanno E."/>
            <person name="Lampietro C."/>
            <person name="Louis A."/>
            <person name="Herpin A."/>
            <person name="Echchiki A."/>
            <person name="Berthelot C."/>
            <person name="Parey E."/>
            <person name="Roest-Crollius H."/>
            <person name="Braasch I."/>
            <person name="Postlethwait J."/>
            <person name="Bobe J."/>
            <person name="Montfort J."/>
            <person name="Bouchez O."/>
            <person name="Begum T."/>
            <person name="Mejri S."/>
            <person name="Adams A."/>
            <person name="Chen W.-J."/>
            <person name="Guiguen Y."/>
        </authorList>
    </citation>
    <scope>NUCLEOTIDE SEQUENCE</scope>
    <source>
        <tissue evidence="2">Blood</tissue>
    </source>
</reference>
<dbReference type="Proteomes" id="UP000829720">
    <property type="component" value="Unassembled WGS sequence"/>
</dbReference>
<dbReference type="AlphaFoldDB" id="A0A8T3CHG5"/>
<organism evidence="2 3">
    <name type="scientific">Albula goreensis</name>
    <dbReference type="NCBI Taxonomy" id="1534307"/>
    <lineage>
        <taxon>Eukaryota</taxon>
        <taxon>Metazoa</taxon>
        <taxon>Chordata</taxon>
        <taxon>Craniata</taxon>
        <taxon>Vertebrata</taxon>
        <taxon>Euteleostomi</taxon>
        <taxon>Actinopterygii</taxon>
        <taxon>Neopterygii</taxon>
        <taxon>Teleostei</taxon>
        <taxon>Albuliformes</taxon>
        <taxon>Albulidae</taxon>
        <taxon>Albula</taxon>
    </lineage>
</organism>
<gene>
    <name evidence="2" type="ORF">AGOR_G00243480</name>
</gene>
<dbReference type="EMBL" id="JAERUA010000024">
    <property type="protein sequence ID" value="KAI1883270.1"/>
    <property type="molecule type" value="Genomic_DNA"/>
</dbReference>
<accession>A0A8T3CHG5</accession>
<feature type="compositionally biased region" description="Polar residues" evidence="1">
    <location>
        <begin position="95"/>
        <end position="108"/>
    </location>
</feature>
<keyword evidence="3" id="KW-1185">Reference proteome</keyword>
<name>A0A8T3CHG5_9TELE</name>
<dbReference type="OrthoDB" id="5872154at2759"/>
<feature type="region of interest" description="Disordered" evidence="1">
    <location>
        <begin position="78"/>
        <end position="142"/>
    </location>
</feature>
<dbReference type="GO" id="GO:0016197">
    <property type="term" value="P:endosomal transport"/>
    <property type="evidence" value="ECO:0007669"/>
    <property type="project" value="TreeGrafter"/>
</dbReference>